<dbReference type="SUPFAM" id="SSF47413">
    <property type="entry name" value="lambda repressor-like DNA-binding domains"/>
    <property type="match status" value="1"/>
</dbReference>
<dbReference type="PANTHER" id="PTHR30146:SF149">
    <property type="entry name" value="HTH-TYPE TRANSCRIPTIONAL REGULATOR EBGR"/>
    <property type="match status" value="1"/>
</dbReference>
<dbReference type="GO" id="GO:0003700">
    <property type="term" value="F:DNA-binding transcription factor activity"/>
    <property type="evidence" value="ECO:0007669"/>
    <property type="project" value="TreeGrafter"/>
</dbReference>
<evidence type="ECO:0000313" key="5">
    <source>
        <dbReference type="EMBL" id="OIJ15329.1"/>
    </source>
</evidence>
<dbReference type="InterPro" id="IPR001761">
    <property type="entry name" value="Peripla_BP/Lac1_sug-bd_dom"/>
</dbReference>
<dbReference type="GO" id="GO:0000976">
    <property type="term" value="F:transcription cis-regulatory region binding"/>
    <property type="evidence" value="ECO:0007669"/>
    <property type="project" value="TreeGrafter"/>
</dbReference>
<dbReference type="CDD" id="cd01392">
    <property type="entry name" value="HTH_LacI"/>
    <property type="match status" value="1"/>
</dbReference>
<dbReference type="Pfam" id="PF00532">
    <property type="entry name" value="Peripla_BP_1"/>
    <property type="match status" value="1"/>
</dbReference>
<organism evidence="5 6">
    <name type="scientific">Anaerobacillus alkalilacustris</name>
    <dbReference type="NCBI Taxonomy" id="393763"/>
    <lineage>
        <taxon>Bacteria</taxon>
        <taxon>Bacillati</taxon>
        <taxon>Bacillota</taxon>
        <taxon>Bacilli</taxon>
        <taxon>Bacillales</taxon>
        <taxon>Bacillaceae</taxon>
        <taxon>Anaerobacillus</taxon>
    </lineage>
</organism>
<keyword evidence="6" id="KW-1185">Reference proteome</keyword>
<dbReference type="InterPro" id="IPR028082">
    <property type="entry name" value="Peripla_BP_I"/>
</dbReference>
<proteinExistence type="predicted"/>
<sequence>MTYTIKDVAKKANVSTATVSRVLNDQGGYSEKTKRKVLNVIQELDYYPSGIARGLTNKRTDTIGVLVPNLTSSLITEFLNGIESVAHKIGSSVIVCHTESHGIKTMKYLQLLHEKRIDGLILASTVLKKEYYDYIVKMRVPVVLLSAYSEFPVPYVTANDYEAAYTGTSYLIQKGHKNIGMISGNKEERIAGNLIPRVEGFKSALSDYNIPFNESYIEYGKFSIDDGVTGLKRLLNRVPDLTAIFTENDEIGMGVLSAAYNLGIKVPEKLSVIGMDDISLCKFMSPPLTSVSLSHNEMAEKAANLMFKLINSDTEVSNCILDHQIIERLSVRSQ</sequence>
<keyword evidence="2" id="KW-0238">DNA-binding</keyword>
<evidence type="ECO:0000256" key="1">
    <source>
        <dbReference type="ARBA" id="ARBA00023015"/>
    </source>
</evidence>
<gene>
    <name evidence="5" type="ORF">BKP37_06575</name>
</gene>
<feature type="domain" description="HTH lacI-type" evidence="4">
    <location>
        <begin position="3"/>
        <end position="57"/>
    </location>
</feature>
<dbReference type="PANTHER" id="PTHR30146">
    <property type="entry name" value="LACI-RELATED TRANSCRIPTIONAL REPRESSOR"/>
    <property type="match status" value="1"/>
</dbReference>
<keyword evidence="3" id="KW-0804">Transcription</keyword>
<evidence type="ECO:0000256" key="3">
    <source>
        <dbReference type="ARBA" id="ARBA00023163"/>
    </source>
</evidence>
<dbReference type="SMART" id="SM00354">
    <property type="entry name" value="HTH_LACI"/>
    <property type="match status" value="1"/>
</dbReference>
<evidence type="ECO:0000256" key="2">
    <source>
        <dbReference type="ARBA" id="ARBA00023125"/>
    </source>
</evidence>
<dbReference type="InterPro" id="IPR000843">
    <property type="entry name" value="HTH_LacI"/>
</dbReference>
<dbReference type="EMBL" id="MLQR01000013">
    <property type="protein sequence ID" value="OIJ15329.1"/>
    <property type="molecule type" value="Genomic_DNA"/>
</dbReference>
<accession>A0A1S2LS23</accession>
<dbReference type="Gene3D" id="1.10.260.40">
    <property type="entry name" value="lambda repressor-like DNA-binding domains"/>
    <property type="match status" value="1"/>
</dbReference>
<dbReference type="InterPro" id="IPR010982">
    <property type="entry name" value="Lambda_DNA-bd_dom_sf"/>
</dbReference>
<dbReference type="Gene3D" id="3.40.50.2300">
    <property type="match status" value="2"/>
</dbReference>
<dbReference type="Proteomes" id="UP000179524">
    <property type="component" value="Unassembled WGS sequence"/>
</dbReference>
<comment type="caution">
    <text evidence="5">The sequence shown here is derived from an EMBL/GenBank/DDBJ whole genome shotgun (WGS) entry which is preliminary data.</text>
</comment>
<reference evidence="5 6" key="1">
    <citation type="submission" date="2016-10" db="EMBL/GenBank/DDBJ databases">
        <title>Draft genome sequences of four alkaliphilic bacteria belonging to the Anaerobacillus genus.</title>
        <authorList>
            <person name="Bassil N.M."/>
            <person name="Lloyd J.R."/>
        </authorList>
    </citation>
    <scope>NUCLEOTIDE SEQUENCE [LARGE SCALE GENOMIC DNA]</scope>
    <source>
        <strain evidence="5 6">DSM 18345</strain>
    </source>
</reference>
<evidence type="ECO:0000313" key="6">
    <source>
        <dbReference type="Proteomes" id="UP000179524"/>
    </source>
</evidence>
<dbReference type="RefSeq" id="WP_071308835.1">
    <property type="nucleotide sequence ID" value="NZ_MLQR01000013.1"/>
</dbReference>
<dbReference type="PRINTS" id="PR00036">
    <property type="entry name" value="HTHLACI"/>
</dbReference>
<evidence type="ECO:0000259" key="4">
    <source>
        <dbReference type="PROSITE" id="PS50932"/>
    </source>
</evidence>
<dbReference type="PROSITE" id="PS00356">
    <property type="entry name" value="HTH_LACI_1"/>
    <property type="match status" value="1"/>
</dbReference>
<dbReference type="OrthoDB" id="9784962at2"/>
<dbReference type="AlphaFoldDB" id="A0A1S2LS23"/>
<dbReference type="PROSITE" id="PS50932">
    <property type="entry name" value="HTH_LACI_2"/>
    <property type="match status" value="1"/>
</dbReference>
<dbReference type="SUPFAM" id="SSF53822">
    <property type="entry name" value="Periplasmic binding protein-like I"/>
    <property type="match status" value="1"/>
</dbReference>
<protein>
    <submittedName>
        <fullName evidence="5">LacI family transcriptional regulator</fullName>
    </submittedName>
</protein>
<keyword evidence="1" id="KW-0805">Transcription regulation</keyword>
<dbReference type="Pfam" id="PF00356">
    <property type="entry name" value="LacI"/>
    <property type="match status" value="1"/>
</dbReference>
<name>A0A1S2LS23_9BACI</name>